<dbReference type="InterPro" id="IPR052228">
    <property type="entry name" value="Sec_Metab_Biosynth_Oxidored"/>
</dbReference>
<dbReference type="Gene3D" id="3.40.50.720">
    <property type="entry name" value="NAD(P)-binding Rossmann-like Domain"/>
    <property type="match status" value="1"/>
</dbReference>
<accession>A0AAJ0MB56</accession>
<evidence type="ECO:0000313" key="4">
    <source>
        <dbReference type="Proteomes" id="UP001275084"/>
    </source>
</evidence>
<reference evidence="3" key="1">
    <citation type="journal article" date="2023" name="Mol. Phylogenet. Evol.">
        <title>Genome-scale phylogeny and comparative genomics of the fungal order Sordariales.</title>
        <authorList>
            <person name="Hensen N."/>
            <person name="Bonometti L."/>
            <person name="Westerberg I."/>
            <person name="Brannstrom I.O."/>
            <person name="Guillou S."/>
            <person name="Cros-Aarteil S."/>
            <person name="Calhoun S."/>
            <person name="Haridas S."/>
            <person name="Kuo A."/>
            <person name="Mondo S."/>
            <person name="Pangilinan J."/>
            <person name="Riley R."/>
            <person name="LaButti K."/>
            <person name="Andreopoulos B."/>
            <person name="Lipzen A."/>
            <person name="Chen C."/>
            <person name="Yan M."/>
            <person name="Daum C."/>
            <person name="Ng V."/>
            <person name="Clum A."/>
            <person name="Steindorff A."/>
            <person name="Ohm R.A."/>
            <person name="Martin F."/>
            <person name="Silar P."/>
            <person name="Natvig D.O."/>
            <person name="Lalanne C."/>
            <person name="Gautier V."/>
            <person name="Ament-Velasquez S.L."/>
            <person name="Kruys A."/>
            <person name="Hutchinson M.I."/>
            <person name="Powell A.J."/>
            <person name="Barry K."/>
            <person name="Miller A.N."/>
            <person name="Grigoriev I.V."/>
            <person name="Debuchy R."/>
            <person name="Gladieux P."/>
            <person name="Hiltunen Thoren M."/>
            <person name="Johannesson H."/>
        </authorList>
    </citation>
    <scope>NUCLEOTIDE SEQUENCE</scope>
    <source>
        <strain evidence="3">CBS 955.72</strain>
    </source>
</reference>
<keyword evidence="1" id="KW-0560">Oxidoreductase</keyword>
<dbReference type="GO" id="GO:0016491">
    <property type="term" value="F:oxidoreductase activity"/>
    <property type="evidence" value="ECO:0007669"/>
    <property type="project" value="UniProtKB-KW"/>
</dbReference>
<gene>
    <name evidence="3" type="ORF">B0T25DRAFT_572074</name>
</gene>
<keyword evidence="4" id="KW-1185">Reference proteome</keyword>
<proteinExistence type="predicted"/>
<dbReference type="EMBL" id="JAUIQD010000006">
    <property type="protein sequence ID" value="KAK3346983.1"/>
    <property type="molecule type" value="Genomic_DNA"/>
</dbReference>
<dbReference type="SUPFAM" id="SSF51735">
    <property type="entry name" value="NAD(P)-binding Rossmann-fold domains"/>
    <property type="match status" value="1"/>
</dbReference>
<sequence length="229" mass="24098">MVALETAQESNGLLASFPQGKASSPSSSLPHPASARARWGTLQRAQAPRASTAPPANPAGTYTLLTADASLVSDIDRAVDTLLQKETKPDLLFMSPGFFAFEGRVDTAEGLDPPMSTRYYSQLRAVQRLLPLLNSPSAARPRDEAGQRAVFNATNDRYAVQAGLVPVPEGLEVLGRSAGGVFLIGSLGDPKGSETVLAHMRECGLDKTVWDFTLGIFAAATAKTASAKA</sequence>
<evidence type="ECO:0000313" key="3">
    <source>
        <dbReference type="EMBL" id="KAK3346983.1"/>
    </source>
</evidence>
<name>A0AAJ0MB56_9PEZI</name>
<reference evidence="3" key="2">
    <citation type="submission" date="2023-06" db="EMBL/GenBank/DDBJ databases">
        <authorList>
            <consortium name="Lawrence Berkeley National Laboratory"/>
            <person name="Haridas S."/>
            <person name="Hensen N."/>
            <person name="Bonometti L."/>
            <person name="Westerberg I."/>
            <person name="Brannstrom I.O."/>
            <person name="Guillou S."/>
            <person name="Cros-Aarteil S."/>
            <person name="Calhoun S."/>
            <person name="Kuo A."/>
            <person name="Mondo S."/>
            <person name="Pangilinan J."/>
            <person name="Riley R."/>
            <person name="Labutti K."/>
            <person name="Andreopoulos B."/>
            <person name="Lipzen A."/>
            <person name="Chen C."/>
            <person name="Yanf M."/>
            <person name="Daum C."/>
            <person name="Ng V."/>
            <person name="Clum A."/>
            <person name="Steindorff A."/>
            <person name="Ohm R."/>
            <person name="Martin F."/>
            <person name="Silar P."/>
            <person name="Natvig D."/>
            <person name="Lalanne C."/>
            <person name="Gautier V."/>
            <person name="Ament-Velasquez S.L."/>
            <person name="Kruys A."/>
            <person name="Hutchinson M.I."/>
            <person name="Powell A.J."/>
            <person name="Barry K."/>
            <person name="Miller A.N."/>
            <person name="Grigoriev I.V."/>
            <person name="Debuchy R."/>
            <person name="Gladieux P."/>
            <person name="Thoren M.H."/>
            <person name="Johannesson H."/>
        </authorList>
    </citation>
    <scope>NUCLEOTIDE SEQUENCE</scope>
    <source>
        <strain evidence="3">CBS 955.72</strain>
    </source>
</reference>
<protein>
    <submittedName>
        <fullName evidence="3">Uncharacterized protein</fullName>
    </submittedName>
</protein>
<dbReference type="PANTHER" id="PTHR47534">
    <property type="entry name" value="YALI0E05731P"/>
    <property type="match status" value="1"/>
</dbReference>
<evidence type="ECO:0000256" key="2">
    <source>
        <dbReference type="SAM" id="MobiDB-lite"/>
    </source>
</evidence>
<organism evidence="3 4">
    <name type="scientific">Lasiosphaeria hispida</name>
    <dbReference type="NCBI Taxonomy" id="260671"/>
    <lineage>
        <taxon>Eukaryota</taxon>
        <taxon>Fungi</taxon>
        <taxon>Dikarya</taxon>
        <taxon>Ascomycota</taxon>
        <taxon>Pezizomycotina</taxon>
        <taxon>Sordariomycetes</taxon>
        <taxon>Sordariomycetidae</taxon>
        <taxon>Sordariales</taxon>
        <taxon>Lasiosphaeriaceae</taxon>
        <taxon>Lasiosphaeria</taxon>
    </lineage>
</organism>
<dbReference type="AlphaFoldDB" id="A0AAJ0MB56"/>
<dbReference type="PANTHER" id="PTHR47534:SF3">
    <property type="entry name" value="ALCOHOL DEHYDROGENASE-LIKE C-TERMINAL DOMAIN-CONTAINING PROTEIN"/>
    <property type="match status" value="1"/>
</dbReference>
<feature type="compositionally biased region" description="Low complexity" evidence="2">
    <location>
        <begin position="16"/>
        <end position="37"/>
    </location>
</feature>
<comment type="caution">
    <text evidence="3">The sequence shown here is derived from an EMBL/GenBank/DDBJ whole genome shotgun (WGS) entry which is preliminary data.</text>
</comment>
<feature type="region of interest" description="Disordered" evidence="2">
    <location>
        <begin position="1"/>
        <end position="58"/>
    </location>
</feature>
<dbReference type="Proteomes" id="UP001275084">
    <property type="component" value="Unassembled WGS sequence"/>
</dbReference>
<evidence type="ECO:0000256" key="1">
    <source>
        <dbReference type="ARBA" id="ARBA00023002"/>
    </source>
</evidence>
<dbReference type="InterPro" id="IPR036291">
    <property type="entry name" value="NAD(P)-bd_dom_sf"/>
</dbReference>